<gene>
    <name evidence="9" type="ORF">GCM10009755_15700</name>
</gene>
<dbReference type="Pfam" id="PF00848">
    <property type="entry name" value="Ring_hydroxyl_A"/>
    <property type="match status" value="1"/>
</dbReference>
<keyword evidence="9" id="KW-0223">Dioxygenase</keyword>
<keyword evidence="4" id="KW-0560">Oxidoreductase</keyword>
<dbReference type="EMBL" id="BAAANO010000014">
    <property type="protein sequence ID" value="GAA2006487.1"/>
    <property type="molecule type" value="Genomic_DNA"/>
</dbReference>
<keyword evidence="10" id="KW-1185">Reference proteome</keyword>
<sequence>MTLTPTSPATPSTPSTTRSTAPRPQTGPALSAIAQLVAERPVGHSLAAPFYTDPDIYDLDMEEIFGKHWIFVASEAEIPDAGDYVTVDVGRHSVIVVRDDDEIVRAHRNVCRHRGARLLESPCGSVGNIVCPYHQWTYRPDGELAYAESQPETFDRSSFGLRSVHIRSLAGLLFICLADNPPEDFDEVATRLEPYLEPYDLRNTKVAHQTDIVEGGNWKLVMENNRECYHCDGAHPELITAYFTVSRYTEEQVTPRNREQYGRYLAAEQELARARSAIDFPQSDITELDTRPSGFQISHLPLDGDGASFAPDGRQLCRTLLGRIPSPAFGDLSLHLQPNTWFHFLGDHAVVFSVLPLGVDRTIVRTTWLVHPDAEEGVDYDVEELTAVWKATNDEDRELVEKTQRGVHDPGYVPGPYSLVEEEVEAFVNWYVTRLGAALPAHLFPNTSDPAAPAAATQEG</sequence>
<accession>A0ABP5EXT4</accession>
<evidence type="ECO:0000256" key="3">
    <source>
        <dbReference type="ARBA" id="ARBA00022723"/>
    </source>
</evidence>
<dbReference type="CDD" id="cd03469">
    <property type="entry name" value="Rieske_RO_Alpha_N"/>
    <property type="match status" value="1"/>
</dbReference>
<dbReference type="Gene3D" id="2.102.10.10">
    <property type="entry name" value="Rieske [2Fe-2S] iron-sulphur domain"/>
    <property type="match status" value="1"/>
</dbReference>
<evidence type="ECO:0000259" key="8">
    <source>
        <dbReference type="PROSITE" id="PS51296"/>
    </source>
</evidence>
<proteinExistence type="predicted"/>
<comment type="caution">
    <text evidence="9">The sequence shown here is derived from an EMBL/GenBank/DDBJ whole genome shotgun (WGS) entry which is preliminary data.</text>
</comment>
<evidence type="ECO:0000313" key="9">
    <source>
        <dbReference type="EMBL" id="GAA2006487.1"/>
    </source>
</evidence>
<dbReference type="Pfam" id="PF00355">
    <property type="entry name" value="Rieske"/>
    <property type="match status" value="1"/>
</dbReference>
<dbReference type="Proteomes" id="UP001500755">
    <property type="component" value="Unassembled WGS sequence"/>
</dbReference>
<dbReference type="GO" id="GO:0051213">
    <property type="term" value="F:dioxygenase activity"/>
    <property type="evidence" value="ECO:0007669"/>
    <property type="project" value="UniProtKB-KW"/>
</dbReference>
<dbReference type="PANTHER" id="PTHR43756:SF5">
    <property type="entry name" value="CHOLINE MONOOXYGENASE, CHLOROPLASTIC"/>
    <property type="match status" value="1"/>
</dbReference>
<dbReference type="Gene3D" id="3.90.380.10">
    <property type="entry name" value="Naphthalene 1,2-dioxygenase Alpha Subunit, Chain A, domain 1"/>
    <property type="match status" value="1"/>
</dbReference>
<feature type="compositionally biased region" description="Low complexity" evidence="7">
    <location>
        <begin position="1"/>
        <end position="24"/>
    </location>
</feature>
<comment type="cofactor">
    <cofactor evidence="1">
        <name>Fe cation</name>
        <dbReference type="ChEBI" id="CHEBI:24875"/>
    </cofactor>
</comment>
<dbReference type="InterPro" id="IPR036922">
    <property type="entry name" value="Rieske_2Fe-2S_sf"/>
</dbReference>
<evidence type="ECO:0000256" key="7">
    <source>
        <dbReference type="SAM" id="MobiDB-lite"/>
    </source>
</evidence>
<dbReference type="PROSITE" id="PS51296">
    <property type="entry name" value="RIESKE"/>
    <property type="match status" value="1"/>
</dbReference>
<keyword evidence="5" id="KW-0408">Iron</keyword>
<feature type="region of interest" description="Disordered" evidence="7">
    <location>
        <begin position="1"/>
        <end position="27"/>
    </location>
</feature>
<evidence type="ECO:0000256" key="5">
    <source>
        <dbReference type="ARBA" id="ARBA00023004"/>
    </source>
</evidence>
<dbReference type="RefSeq" id="WP_344308558.1">
    <property type="nucleotide sequence ID" value="NZ_BAAANO010000014.1"/>
</dbReference>
<dbReference type="SUPFAM" id="SSF50022">
    <property type="entry name" value="ISP domain"/>
    <property type="match status" value="1"/>
</dbReference>
<evidence type="ECO:0000256" key="4">
    <source>
        <dbReference type="ARBA" id="ARBA00023002"/>
    </source>
</evidence>
<evidence type="ECO:0000256" key="6">
    <source>
        <dbReference type="ARBA" id="ARBA00023014"/>
    </source>
</evidence>
<dbReference type="SUPFAM" id="SSF55961">
    <property type="entry name" value="Bet v1-like"/>
    <property type="match status" value="1"/>
</dbReference>
<name>A0ABP5EXT4_9MICO</name>
<reference evidence="10" key="1">
    <citation type="journal article" date="2019" name="Int. J. Syst. Evol. Microbiol.">
        <title>The Global Catalogue of Microorganisms (GCM) 10K type strain sequencing project: providing services to taxonomists for standard genome sequencing and annotation.</title>
        <authorList>
            <consortium name="The Broad Institute Genomics Platform"/>
            <consortium name="The Broad Institute Genome Sequencing Center for Infectious Disease"/>
            <person name="Wu L."/>
            <person name="Ma J."/>
        </authorList>
    </citation>
    <scope>NUCLEOTIDE SEQUENCE [LARGE SCALE GENOMIC DNA]</scope>
    <source>
        <strain evidence="10">JCM 14546</strain>
    </source>
</reference>
<keyword evidence="3" id="KW-0479">Metal-binding</keyword>
<evidence type="ECO:0000256" key="2">
    <source>
        <dbReference type="ARBA" id="ARBA00022714"/>
    </source>
</evidence>
<dbReference type="InterPro" id="IPR015879">
    <property type="entry name" value="Ring_hydroxy_dOase_asu_C_dom"/>
</dbReference>
<dbReference type="InterPro" id="IPR017941">
    <property type="entry name" value="Rieske_2Fe-2S"/>
</dbReference>
<evidence type="ECO:0000256" key="1">
    <source>
        <dbReference type="ARBA" id="ARBA00001962"/>
    </source>
</evidence>
<keyword evidence="6" id="KW-0411">Iron-sulfur</keyword>
<dbReference type="CDD" id="cd08884">
    <property type="entry name" value="RHO_alpha_C_GbcA-like"/>
    <property type="match status" value="1"/>
</dbReference>
<keyword evidence="2" id="KW-0001">2Fe-2S</keyword>
<evidence type="ECO:0000313" key="10">
    <source>
        <dbReference type="Proteomes" id="UP001500755"/>
    </source>
</evidence>
<protein>
    <submittedName>
        <fullName evidence="9">Aromatic ring-hydroxylating dioxygenase subunit alpha</fullName>
    </submittedName>
</protein>
<dbReference type="PANTHER" id="PTHR43756">
    <property type="entry name" value="CHOLINE MONOOXYGENASE, CHLOROPLASTIC"/>
    <property type="match status" value="1"/>
</dbReference>
<dbReference type="InterPro" id="IPR001663">
    <property type="entry name" value="Rng_hydr_dOase-A"/>
</dbReference>
<feature type="domain" description="Rieske" evidence="8">
    <location>
        <begin position="69"/>
        <end position="175"/>
    </location>
</feature>
<dbReference type="PRINTS" id="PR00090">
    <property type="entry name" value="RNGDIOXGNASE"/>
</dbReference>
<organism evidence="9 10">
    <name type="scientific">Brevibacterium samyangense</name>
    <dbReference type="NCBI Taxonomy" id="366888"/>
    <lineage>
        <taxon>Bacteria</taxon>
        <taxon>Bacillati</taxon>
        <taxon>Actinomycetota</taxon>
        <taxon>Actinomycetes</taxon>
        <taxon>Micrococcales</taxon>
        <taxon>Brevibacteriaceae</taxon>
        <taxon>Brevibacterium</taxon>
    </lineage>
</organism>